<evidence type="ECO:0000313" key="3">
    <source>
        <dbReference type="Proteomes" id="UP000245591"/>
    </source>
</evidence>
<evidence type="ECO:0008006" key="4">
    <source>
        <dbReference type="Google" id="ProtNLM"/>
    </source>
</evidence>
<accession>A0A2U1J2Q8</accession>
<dbReference type="Gene3D" id="3.40.50.1170">
    <property type="entry name" value="L-asparaginase, N-terminal domain"/>
    <property type="match status" value="1"/>
</dbReference>
<dbReference type="EMBL" id="MBFU01000447">
    <property type="protein sequence ID" value="PVZ99334.1"/>
    <property type="molecule type" value="Genomic_DNA"/>
</dbReference>
<dbReference type="SUPFAM" id="SSF53774">
    <property type="entry name" value="Glutaminase/Asparaginase"/>
    <property type="match status" value="1"/>
</dbReference>
<feature type="non-terminal residue" evidence="2">
    <location>
        <position position="147"/>
    </location>
</feature>
<organism evidence="2 3">
    <name type="scientific">Smittium angustum</name>
    <dbReference type="NCBI Taxonomy" id="133377"/>
    <lineage>
        <taxon>Eukaryota</taxon>
        <taxon>Fungi</taxon>
        <taxon>Fungi incertae sedis</taxon>
        <taxon>Zoopagomycota</taxon>
        <taxon>Kickxellomycotina</taxon>
        <taxon>Harpellomycetes</taxon>
        <taxon>Harpellales</taxon>
        <taxon>Legeriomycetaceae</taxon>
        <taxon>Smittium</taxon>
    </lineage>
</organism>
<gene>
    <name evidence="2" type="ORF">BB558_004652</name>
</gene>
<dbReference type="InterPro" id="IPR036152">
    <property type="entry name" value="Asp/glu_Ase-like_sf"/>
</dbReference>
<dbReference type="AlphaFoldDB" id="A0A2U1J2Q8"/>
<dbReference type="PROSITE" id="PS00144">
    <property type="entry name" value="ASN_GLN_ASE_1"/>
    <property type="match status" value="1"/>
</dbReference>
<sequence>MADINKHFNESKTIRDILEAGDYNATIGLSKVLIIYTGGTIGMAYDDVKGYTPVDGYLTQHLKGQPRFYDQNGFSDLDQLERSDSTDSIQKMAKSDNLIKKVFTKNETKCDTFSEWLITPKMIHGKRIKYCIKEYNPLLDSCNIDME</sequence>
<dbReference type="InterPro" id="IPR020827">
    <property type="entry name" value="Asparaginase/glutaminase_AS1"/>
</dbReference>
<evidence type="ECO:0000313" key="2">
    <source>
        <dbReference type="EMBL" id="PVZ99334.1"/>
    </source>
</evidence>
<dbReference type="PANTHER" id="PTHR11707:SF28">
    <property type="entry name" value="60 KDA LYSOPHOSPHOLIPASE"/>
    <property type="match status" value="1"/>
</dbReference>
<reference evidence="2 3" key="1">
    <citation type="journal article" date="2018" name="MBio">
        <title>Comparative Genomics Reveals the Core Gene Toolbox for the Fungus-Insect Symbiosis.</title>
        <authorList>
            <person name="Wang Y."/>
            <person name="Stata M."/>
            <person name="Wang W."/>
            <person name="Stajich J.E."/>
            <person name="White M.M."/>
            <person name="Moncalvo J.M."/>
        </authorList>
    </citation>
    <scope>NUCLEOTIDE SEQUENCE [LARGE SCALE GENOMIC DNA]</scope>
    <source>
        <strain evidence="2 3">AUS-126-30</strain>
    </source>
</reference>
<evidence type="ECO:0000256" key="1">
    <source>
        <dbReference type="PROSITE-ProRule" id="PRU10099"/>
    </source>
</evidence>
<dbReference type="InterPro" id="IPR006034">
    <property type="entry name" value="Asparaginase/glutaminase-like"/>
</dbReference>
<keyword evidence="3" id="KW-1185">Reference proteome</keyword>
<dbReference type="InterPro" id="IPR037152">
    <property type="entry name" value="L-asparaginase_N_sf"/>
</dbReference>
<dbReference type="Proteomes" id="UP000245591">
    <property type="component" value="Unassembled WGS sequence"/>
</dbReference>
<dbReference type="GO" id="GO:0004067">
    <property type="term" value="F:asparaginase activity"/>
    <property type="evidence" value="ECO:0007669"/>
    <property type="project" value="TreeGrafter"/>
</dbReference>
<comment type="caution">
    <text evidence="2">The sequence shown here is derived from an EMBL/GenBank/DDBJ whole genome shotgun (WGS) entry which is preliminary data.</text>
</comment>
<name>A0A2U1J2Q8_SMIAN</name>
<dbReference type="PIRSF" id="PIRSF500176">
    <property type="entry name" value="L_ASNase"/>
    <property type="match status" value="1"/>
</dbReference>
<feature type="active site" evidence="1">
    <location>
        <position position="40"/>
    </location>
</feature>
<dbReference type="GO" id="GO:0006528">
    <property type="term" value="P:asparagine metabolic process"/>
    <property type="evidence" value="ECO:0007669"/>
    <property type="project" value="UniProtKB-ARBA"/>
</dbReference>
<protein>
    <recommendedName>
        <fullName evidence="4">Asparaginase</fullName>
    </recommendedName>
</protein>
<dbReference type="PIRSF" id="PIRSF001220">
    <property type="entry name" value="L-ASNase_gatD"/>
    <property type="match status" value="1"/>
</dbReference>
<proteinExistence type="predicted"/>
<dbReference type="PANTHER" id="PTHR11707">
    <property type="entry name" value="L-ASPARAGINASE"/>
    <property type="match status" value="1"/>
</dbReference>